<dbReference type="GO" id="GO:0006313">
    <property type="term" value="P:DNA transposition"/>
    <property type="evidence" value="ECO:0007669"/>
    <property type="project" value="InterPro"/>
</dbReference>
<dbReference type="RefSeq" id="WP_160788196.1">
    <property type="nucleotide sequence ID" value="NZ_CP086610.1"/>
</dbReference>
<dbReference type="EMBL" id="WUML01000047">
    <property type="protein sequence ID" value="MXO03050.1"/>
    <property type="molecule type" value="Genomic_DNA"/>
</dbReference>
<dbReference type="GO" id="GO:0003677">
    <property type="term" value="F:DNA binding"/>
    <property type="evidence" value="ECO:0007669"/>
    <property type="project" value="InterPro"/>
</dbReference>
<reference evidence="3 4" key="1">
    <citation type="submission" date="2019-12" db="EMBL/GenBank/DDBJ databases">
        <title>Shinella granuli gen. nov., sp. nov., and proposal of the reclassification of Zoogloea ramigera ATCC 19623 as Shinella zoogloeoides sp. nov.</title>
        <authorList>
            <person name="Gao J."/>
        </authorList>
    </citation>
    <scope>NUCLEOTIDE SEQUENCE [LARGE SCALE GENOMIC DNA]</scope>
    <source>
        <strain evidence="3 4">DSM 287</strain>
    </source>
</reference>
<dbReference type="SUPFAM" id="SSF46689">
    <property type="entry name" value="Homeodomain-like"/>
    <property type="match status" value="1"/>
</dbReference>
<dbReference type="InterPro" id="IPR001584">
    <property type="entry name" value="Integrase_cat-core"/>
</dbReference>
<dbReference type="AlphaFoldDB" id="A0A6N8TPP3"/>
<dbReference type="PANTHER" id="PTHR47515">
    <property type="entry name" value="LOW CALCIUM RESPONSE LOCUS PROTEIN T"/>
    <property type="match status" value="1"/>
</dbReference>
<dbReference type="Pfam" id="PF00665">
    <property type="entry name" value="rve"/>
    <property type="match status" value="1"/>
</dbReference>
<dbReference type="InterPro" id="IPR012337">
    <property type="entry name" value="RNaseH-like_sf"/>
</dbReference>
<gene>
    <name evidence="3" type="ORF">GR156_22395</name>
</gene>
<dbReference type="Gene3D" id="3.30.420.10">
    <property type="entry name" value="Ribonuclease H-like superfamily/Ribonuclease H"/>
    <property type="match status" value="1"/>
</dbReference>
<dbReference type="GO" id="GO:0004803">
    <property type="term" value="F:transposase activity"/>
    <property type="evidence" value="ECO:0007669"/>
    <property type="project" value="InterPro"/>
</dbReference>
<dbReference type="OrthoDB" id="9809060at2"/>
<sequence>MKKSRFTEAQIMAVLRQAEGGVPVPELCREHGISSASFYKWRAKYGGMDASMMSQMKALEDENRRLKRMYADLSMQADLLKEALGKKLRRPSQRRELAEKAVAQRGVSVALACRTFGVSETCFRYSPKRNADNDEIADLLLGLVKVKKTWGFGLCFLHMRNVQGFRWNHKRVYRIYRELELNLRIKPRRRLKREKPEELAVPDAPNVVWSMDFMADRLADGRQFRLLNVLDDFNRERLGIEVDFSLPAERVVRSLNQIIEWRGKPLAIRVDNGPEYVSSKLVEWAEKQGIALNYIQPGKPQQNAYVERYNRTVRHEWLDLYIFDSITEVQEIATEWLWTYNHERPNMGIGGITPAQKLKMAA</sequence>
<accession>A0A6N8TPP3</accession>
<proteinExistence type="predicted"/>
<evidence type="ECO:0000259" key="2">
    <source>
        <dbReference type="PROSITE" id="PS50994"/>
    </source>
</evidence>
<dbReference type="NCBIfam" id="NF033516">
    <property type="entry name" value="transpos_IS3"/>
    <property type="match status" value="1"/>
</dbReference>
<dbReference type="InterPro" id="IPR002514">
    <property type="entry name" value="Transposase_8"/>
</dbReference>
<dbReference type="Proteomes" id="UP000440304">
    <property type="component" value="Unassembled WGS sequence"/>
</dbReference>
<protein>
    <submittedName>
        <fullName evidence="3">IS3 family transposase</fullName>
    </submittedName>
</protein>
<evidence type="ECO:0000313" key="3">
    <source>
        <dbReference type="EMBL" id="MXO03050.1"/>
    </source>
</evidence>
<comment type="caution">
    <text evidence="3">The sequence shown here is derived from an EMBL/GenBank/DDBJ whole genome shotgun (WGS) entry which is preliminary data.</text>
</comment>
<dbReference type="PANTHER" id="PTHR47515:SF2">
    <property type="entry name" value="INTEGRASE CORE DOMAIN PROTEIN"/>
    <property type="match status" value="1"/>
</dbReference>
<evidence type="ECO:0000313" key="4">
    <source>
        <dbReference type="Proteomes" id="UP000440304"/>
    </source>
</evidence>
<evidence type="ECO:0000256" key="1">
    <source>
        <dbReference type="SAM" id="Coils"/>
    </source>
</evidence>
<feature type="domain" description="Integrase catalytic" evidence="2">
    <location>
        <begin position="201"/>
        <end position="362"/>
    </location>
</feature>
<feature type="coiled-coil region" evidence="1">
    <location>
        <begin position="56"/>
        <end position="83"/>
    </location>
</feature>
<organism evidence="3 4">
    <name type="scientific">Shinella zoogloeoides</name>
    <name type="common">Crabtreella saccharophila</name>
    <dbReference type="NCBI Taxonomy" id="352475"/>
    <lineage>
        <taxon>Bacteria</taxon>
        <taxon>Pseudomonadati</taxon>
        <taxon>Pseudomonadota</taxon>
        <taxon>Alphaproteobacteria</taxon>
        <taxon>Hyphomicrobiales</taxon>
        <taxon>Rhizobiaceae</taxon>
        <taxon>Shinella</taxon>
    </lineage>
</organism>
<dbReference type="SUPFAM" id="SSF53098">
    <property type="entry name" value="Ribonuclease H-like"/>
    <property type="match status" value="1"/>
</dbReference>
<dbReference type="InterPro" id="IPR048020">
    <property type="entry name" value="Transpos_IS3"/>
</dbReference>
<dbReference type="Pfam" id="PF01527">
    <property type="entry name" value="HTH_Tnp_1"/>
    <property type="match status" value="1"/>
</dbReference>
<dbReference type="PROSITE" id="PS50994">
    <property type="entry name" value="INTEGRASE"/>
    <property type="match status" value="1"/>
</dbReference>
<dbReference type="GO" id="GO:0015074">
    <property type="term" value="P:DNA integration"/>
    <property type="evidence" value="ECO:0007669"/>
    <property type="project" value="InterPro"/>
</dbReference>
<keyword evidence="1" id="KW-0175">Coiled coil</keyword>
<name>A0A6N8TPP3_SHIZO</name>
<dbReference type="InterPro" id="IPR036397">
    <property type="entry name" value="RNaseH_sf"/>
</dbReference>
<dbReference type="InterPro" id="IPR009057">
    <property type="entry name" value="Homeodomain-like_sf"/>
</dbReference>